<dbReference type="RefSeq" id="WP_144734050.1">
    <property type="nucleotide sequence ID" value="NZ_ML675591.1"/>
</dbReference>
<evidence type="ECO:0000313" key="2">
    <source>
        <dbReference type="EMBL" id="TVP39360.1"/>
    </source>
</evidence>
<sequence length="94" mass="9874">MATISDSPQTMLANQTTVPAEQTTVTVNQTTEPIQDQSQLQPLGNQTITPETGNLSNIENKTMVQATGPATTVIANKTTVPFNQTTIGTGNATN</sequence>
<accession>A0A557SRX2</accession>
<gene>
    <name evidence="2" type="ORF">NARC_160074</name>
</gene>
<comment type="caution">
    <text evidence="2">The sequence shown here is derived from an EMBL/GenBank/DDBJ whole genome shotgun (WGS) entry which is preliminary data.</text>
</comment>
<feature type="region of interest" description="Disordered" evidence="1">
    <location>
        <begin position="1"/>
        <end position="56"/>
    </location>
</feature>
<evidence type="ECO:0000313" key="3">
    <source>
        <dbReference type="Proteomes" id="UP000315289"/>
    </source>
</evidence>
<protein>
    <submittedName>
        <fullName evidence="2">Uncharacterized protein</fullName>
    </submittedName>
</protein>
<dbReference type="Proteomes" id="UP000315289">
    <property type="component" value="Unassembled WGS sequence"/>
</dbReference>
<feature type="compositionally biased region" description="Low complexity" evidence="1">
    <location>
        <begin position="21"/>
        <end position="32"/>
    </location>
</feature>
<reference evidence="2 3" key="1">
    <citation type="journal article" date="2019" name="Front. Microbiol.">
        <title>Ammonia Oxidation by the Arctic Terrestrial Thaumarchaeote Candidatus Nitrosocosmicus arcticus Is Stimulated by Increasing Temperatures.</title>
        <authorList>
            <person name="Alves R.J.E."/>
            <person name="Kerou M."/>
            <person name="Zappe A."/>
            <person name="Bittner R."/>
            <person name="Abby S.S."/>
            <person name="Schmidt H.A."/>
            <person name="Pfeifer K."/>
            <person name="Schleper C."/>
        </authorList>
    </citation>
    <scope>NUCLEOTIDE SEQUENCE [LARGE SCALE GENOMIC DNA]</scope>
    <source>
        <strain evidence="2 3">Kfb</strain>
    </source>
</reference>
<feature type="compositionally biased region" description="Polar residues" evidence="1">
    <location>
        <begin position="1"/>
        <end position="20"/>
    </location>
</feature>
<organism evidence="2 3">
    <name type="scientific">Candidatus Nitrosocosmicus arcticus</name>
    <dbReference type="NCBI Taxonomy" id="2035267"/>
    <lineage>
        <taxon>Archaea</taxon>
        <taxon>Nitrososphaerota</taxon>
        <taxon>Nitrososphaeria</taxon>
        <taxon>Nitrososphaerales</taxon>
        <taxon>Nitrososphaeraceae</taxon>
        <taxon>Candidatus Nitrosocosmicus</taxon>
    </lineage>
</organism>
<dbReference type="OrthoDB" id="382107at2157"/>
<dbReference type="EMBL" id="VOAH01000016">
    <property type="protein sequence ID" value="TVP39360.1"/>
    <property type="molecule type" value="Genomic_DNA"/>
</dbReference>
<dbReference type="AlphaFoldDB" id="A0A557SRX2"/>
<feature type="compositionally biased region" description="Polar residues" evidence="1">
    <location>
        <begin position="33"/>
        <end position="56"/>
    </location>
</feature>
<proteinExistence type="predicted"/>
<evidence type="ECO:0000256" key="1">
    <source>
        <dbReference type="SAM" id="MobiDB-lite"/>
    </source>
</evidence>
<name>A0A557SRX2_9ARCH</name>
<keyword evidence="3" id="KW-1185">Reference proteome</keyword>